<dbReference type="AlphaFoldDB" id="A0AAE3G630"/>
<keyword evidence="7" id="KW-1185">Reference proteome</keyword>
<dbReference type="EMBL" id="JALJXV010000007">
    <property type="protein sequence ID" value="MCP1675719.1"/>
    <property type="molecule type" value="Genomic_DNA"/>
</dbReference>
<keyword evidence="2" id="KW-0238">DNA-binding</keyword>
<dbReference type="InterPro" id="IPR036390">
    <property type="entry name" value="WH_DNA-bd_sf"/>
</dbReference>
<keyword evidence="1" id="KW-0805">Transcription regulation</keyword>
<dbReference type="PANTHER" id="PTHR30154:SF46">
    <property type="entry name" value="TRANSCRIPTIONAL REGULATORY PROTEIN"/>
    <property type="match status" value="1"/>
</dbReference>
<dbReference type="SMART" id="SM00344">
    <property type="entry name" value="HTH_ASNC"/>
    <property type="match status" value="1"/>
</dbReference>
<gene>
    <name evidence="6" type="ORF">J2T57_002874</name>
</gene>
<evidence type="ECO:0000256" key="3">
    <source>
        <dbReference type="ARBA" id="ARBA00023163"/>
    </source>
</evidence>
<proteinExistence type="predicted"/>
<comment type="caution">
    <text evidence="6">The sequence shown here is derived from an EMBL/GenBank/DDBJ whole genome shotgun (WGS) entry which is preliminary data.</text>
</comment>
<dbReference type="PROSITE" id="PS50956">
    <property type="entry name" value="HTH_ASNC_2"/>
    <property type="match status" value="1"/>
</dbReference>
<name>A0AAE3G630_9GAMM</name>
<feature type="region of interest" description="Disordered" evidence="4">
    <location>
        <begin position="1"/>
        <end position="26"/>
    </location>
</feature>
<dbReference type="Gene3D" id="1.10.10.10">
    <property type="entry name" value="Winged helix-like DNA-binding domain superfamily/Winged helix DNA-binding domain"/>
    <property type="match status" value="1"/>
</dbReference>
<dbReference type="Pfam" id="PF13412">
    <property type="entry name" value="HTH_24"/>
    <property type="match status" value="1"/>
</dbReference>
<dbReference type="InterPro" id="IPR000485">
    <property type="entry name" value="AsnC-type_HTH_dom"/>
</dbReference>
<protein>
    <submittedName>
        <fullName evidence="6">Lrp/AsnC family transcriptional regulator of ectoine degradation</fullName>
    </submittedName>
</protein>
<dbReference type="InterPro" id="IPR011008">
    <property type="entry name" value="Dimeric_a/b-barrel"/>
</dbReference>
<dbReference type="Pfam" id="PF01037">
    <property type="entry name" value="AsnC_trans_reg"/>
    <property type="match status" value="1"/>
</dbReference>
<evidence type="ECO:0000256" key="2">
    <source>
        <dbReference type="ARBA" id="ARBA00023125"/>
    </source>
</evidence>
<dbReference type="GO" id="GO:0005829">
    <property type="term" value="C:cytosol"/>
    <property type="evidence" value="ECO:0007669"/>
    <property type="project" value="TreeGrafter"/>
</dbReference>
<dbReference type="PANTHER" id="PTHR30154">
    <property type="entry name" value="LEUCINE-RESPONSIVE REGULATORY PROTEIN"/>
    <property type="match status" value="1"/>
</dbReference>
<evidence type="ECO:0000259" key="5">
    <source>
        <dbReference type="PROSITE" id="PS50956"/>
    </source>
</evidence>
<dbReference type="GO" id="GO:0043200">
    <property type="term" value="P:response to amino acid"/>
    <property type="evidence" value="ECO:0007669"/>
    <property type="project" value="TreeGrafter"/>
</dbReference>
<accession>A0AAE3G630</accession>
<feature type="domain" description="HTH asnC-type" evidence="5">
    <location>
        <begin position="33"/>
        <end position="95"/>
    </location>
</feature>
<dbReference type="InterPro" id="IPR036388">
    <property type="entry name" value="WH-like_DNA-bd_sf"/>
</dbReference>
<sequence length="190" mass="21350">MAGGVVATPRSCGASSSFGHHDEGQEPMRRIGIDAADVRILCALQQHGQLSKTKLSELVNLSPTPCWIRFNRLKKEGLIRGYHADIAVDKIKNFTKVVVTVSLKEHRKTDFERFEKHICQVDEVVECLATGGGMDYVLKVVTRSLVDFQQVMDELLSAELGIDRYVTYIRTREIKSSQPDLAKLMFEPDN</sequence>
<keyword evidence="3" id="KW-0804">Transcription</keyword>
<dbReference type="Proteomes" id="UP001205843">
    <property type="component" value="Unassembled WGS sequence"/>
</dbReference>
<dbReference type="SUPFAM" id="SSF54909">
    <property type="entry name" value="Dimeric alpha+beta barrel"/>
    <property type="match status" value="1"/>
</dbReference>
<dbReference type="InterPro" id="IPR019888">
    <property type="entry name" value="Tscrpt_reg_AsnC-like"/>
</dbReference>
<dbReference type="PRINTS" id="PR00033">
    <property type="entry name" value="HTHASNC"/>
</dbReference>
<organism evidence="6 7">
    <name type="scientific">Natronocella acetinitrilica</name>
    <dbReference type="NCBI Taxonomy" id="414046"/>
    <lineage>
        <taxon>Bacteria</taxon>
        <taxon>Pseudomonadati</taxon>
        <taxon>Pseudomonadota</taxon>
        <taxon>Gammaproteobacteria</taxon>
        <taxon>Chromatiales</taxon>
        <taxon>Ectothiorhodospiraceae</taxon>
        <taxon>Natronocella</taxon>
    </lineage>
</organism>
<evidence type="ECO:0000313" key="7">
    <source>
        <dbReference type="Proteomes" id="UP001205843"/>
    </source>
</evidence>
<evidence type="ECO:0000313" key="6">
    <source>
        <dbReference type="EMBL" id="MCP1675719.1"/>
    </source>
</evidence>
<evidence type="ECO:0000256" key="4">
    <source>
        <dbReference type="SAM" id="MobiDB-lite"/>
    </source>
</evidence>
<dbReference type="SUPFAM" id="SSF46785">
    <property type="entry name" value="Winged helix' DNA-binding domain"/>
    <property type="match status" value="1"/>
</dbReference>
<dbReference type="Gene3D" id="3.30.70.920">
    <property type="match status" value="1"/>
</dbReference>
<reference evidence="6" key="1">
    <citation type="submission" date="2022-03" db="EMBL/GenBank/DDBJ databases">
        <title>Genomic Encyclopedia of Type Strains, Phase III (KMG-III): the genomes of soil and plant-associated and newly described type strains.</title>
        <authorList>
            <person name="Whitman W."/>
        </authorList>
    </citation>
    <scope>NUCLEOTIDE SEQUENCE</scope>
    <source>
        <strain evidence="6">ANL 6-2</strain>
    </source>
</reference>
<dbReference type="InterPro" id="IPR019887">
    <property type="entry name" value="Tscrpt_reg_AsnC/Lrp_C"/>
</dbReference>
<evidence type="ECO:0000256" key="1">
    <source>
        <dbReference type="ARBA" id="ARBA00023015"/>
    </source>
</evidence>
<dbReference type="GO" id="GO:0043565">
    <property type="term" value="F:sequence-specific DNA binding"/>
    <property type="evidence" value="ECO:0007669"/>
    <property type="project" value="InterPro"/>
</dbReference>